<proteinExistence type="predicted"/>
<keyword evidence="1" id="KW-0472">Membrane</keyword>
<keyword evidence="1" id="KW-0812">Transmembrane</keyword>
<protein>
    <submittedName>
        <fullName evidence="2">Uncharacterized protein</fullName>
    </submittedName>
</protein>
<dbReference type="AlphaFoldDB" id="A0A210PUF2"/>
<feature type="transmembrane region" description="Helical" evidence="1">
    <location>
        <begin position="54"/>
        <end position="78"/>
    </location>
</feature>
<name>A0A210PUF2_MIZYE</name>
<comment type="caution">
    <text evidence="2">The sequence shown here is derived from an EMBL/GenBank/DDBJ whole genome shotgun (WGS) entry which is preliminary data.</text>
</comment>
<accession>A0A210PUF2</accession>
<organism evidence="2 3">
    <name type="scientific">Mizuhopecten yessoensis</name>
    <name type="common">Japanese scallop</name>
    <name type="synonym">Patinopecten yessoensis</name>
    <dbReference type="NCBI Taxonomy" id="6573"/>
    <lineage>
        <taxon>Eukaryota</taxon>
        <taxon>Metazoa</taxon>
        <taxon>Spiralia</taxon>
        <taxon>Lophotrochozoa</taxon>
        <taxon>Mollusca</taxon>
        <taxon>Bivalvia</taxon>
        <taxon>Autobranchia</taxon>
        <taxon>Pteriomorphia</taxon>
        <taxon>Pectinida</taxon>
        <taxon>Pectinoidea</taxon>
        <taxon>Pectinidae</taxon>
        <taxon>Mizuhopecten</taxon>
    </lineage>
</organism>
<dbReference type="EMBL" id="NEDP02005486">
    <property type="protein sequence ID" value="OWF40129.1"/>
    <property type="molecule type" value="Genomic_DNA"/>
</dbReference>
<sequence>MTADQQPSSPQNSGVGVSVRPSHRSYRAYVRQQQNLVVKEEDLGSPRLWRQMTCGFVCAACVGLCMLTVGSVFIAEAIHSKYSITIMLCVMGMVCGLIILVGTLILGKLWISRKWRIAHGQQPSQHPPQQCFHTCSVINTPSQDQLAYTSDPPPAYETIMMTDLPPGVISPVHPPDTEPSTSQGVTRYQVKAVMALPPKYSDVAAPLPSYGEQV</sequence>
<evidence type="ECO:0000313" key="3">
    <source>
        <dbReference type="Proteomes" id="UP000242188"/>
    </source>
</evidence>
<dbReference type="OrthoDB" id="6046315at2759"/>
<reference evidence="2 3" key="1">
    <citation type="journal article" date="2017" name="Nat. Ecol. Evol.">
        <title>Scallop genome provides insights into evolution of bilaterian karyotype and development.</title>
        <authorList>
            <person name="Wang S."/>
            <person name="Zhang J."/>
            <person name="Jiao W."/>
            <person name="Li J."/>
            <person name="Xun X."/>
            <person name="Sun Y."/>
            <person name="Guo X."/>
            <person name="Huan P."/>
            <person name="Dong B."/>
            <person name="Zhang L."/>
            <person name="Hu X."/>
            <person name="Sun X."/>
            <person name="Wang J."/>
            <person name="Zhao C."/>
            <person name="Wang Y."/>
            <person name="Wang D."/>
            <person name="Huang X."/>
            <person name="Wang R."/>
            <person name="Lv J."/>
            <person name="Li Y."/>
            <person name="Zhang Z."/>
            <person name="Liu B."/>
            <person name="Lu W."/>
            <person name="Hui Y."/>
            <person name="Liang J."/>
            <person name="Zhou Z."/>
            <person name="Hou R."/>
            <person name="Li X."/>
            <person name="Liu Y."/>
            <person name="Li H."/>
            <person name="Ning X."/>
            <person name="Lin Y."/>
            <person name="Zhao L."/>
            <person name="Xing Q."/>
            <person name="Dou J."/>
            <person name="Li Y."/>
            <person name="Mao J."/>
            <person name="Guo H."/>
            <person name="Dou H."/>
            <person name="Li T."/>
            <person name="Mu C."/>
            <person name="Jiang W."/>
            <person name="Fu Q."/>
            <person name="Fu X."/>
            <person name="Miao Y."/>
            <person name="Liu J."/>
            <person name="Yu Q."/>
            <person name="Li R."/>
            <person name="Liao H."/>
            <person name="Li X."/>
            <person name="Kong Y."/>
            <person name="Jiang Z."/>
            <person name="Chourrout D."/>
            <person name="Li R."/>
            <person name="Bao Z."/>
        </authorList>
    </citation>
    <scope>NUCLEOTIDE SEQUENCE [LARGE SCALE GENOMIC DNA]</scope>
    <source>
        <strain evidence="2 3">PY_sf001</strain>
    </source>
</reference>
<evidence type="ECO:0000313" key="2">
    <source>
        <dbReference type="EMBL" id="OWF40129.1"/>
    </source>
</evidence>
<gene>
    <name evidence="2" type="ORF">KP79_PYT05903</name>
</gene>
<dbReference type="Proteomes" id="UP000242188">
    <property type="component" value="Unassembled WGS sequence"/>
</dbReference>
<feature type="transmembrane region" description="Helical" evidence="1">
    <location>
        <begin position="84"/>
        <end position="106"/>
    </location>
</feature>
<evidence type="ECO:0000256" key="1">
    <source>
        <dbReference type="SAM" id="Phobius"/>
    </source>
</evidence>
<keyword evidence="1" id="KW-1133">Transmembrane helix</keyword>
<keyword evidence="3" id="KW-1185">Reference proteome</keyword>